<evidence type="ECO:0000313" key="1">
    <source>
        <dbReference type="EMBL" id="MBK1789378.1"/>
    </source>
</evidence>
<gene>
    <name evidence="1" type="ORF">JHE00_34050</name>
</gene>
<proteinExistence type="predicted"/>
<dbReference type="EMBL" id="JAENJH010000018">
    <property type="protein sequence ID" value="MBK1789378.1"/>
    <property type="molecule type" value="Genomic_DNA"/>
</dbReference>
<dbReference type="RefSeq" id="WP_200326244.1">
    <property type="nucleotide sequence ID" value="NZ_JAENJH010000018.1"/>
</dbReference>
<sequence>METADPAGSAELLSTMLGLARDGNRVRLPGAEIVFEPGPRELITAMTLSGGDREPADLGGLTARFTG</sequence>
<reference evidence="1" key="1">
    <citation type="submission" date="2020-12" db="EMBL/GenBank/DDBJ databases">
        <title>Prauserella sp. ASG 168, a novel actinomycete isolated from cave rock.</title>
        <authorList>
            <person name="Suriyachadkun C."/>
        </authorList>
    </citation>
    <scope>NUCLEOTIDE SEQUENCE</scope>
    <source>
        <strain evidence="1">ASG 168</strain>
    </source>
</reference>
<dbReference type="AlphaFoldDB" id="A0A934QZB3"/>
<name>A0A934QZB3_9PSEU</name>
<comment type="caution">
    <text evidence="1">The sequence shown here is derived from an EMBL/GenBank/DDBJ whole genome shotgun (WGS) entry which is preliminary data.</text>
</comment>
<accession>A0A934QZB3</accession>
<keyword evidence="2" id="KW-1185">Reference proteome</keyword>
<protein>
    <submittedName>
        <fullName evidence="1">Uncharacterized protein</fullName>
    </submittedName>
</protein>
<organism evidence="1 2">
    <name type="scientific">Prauserella cavernicola</name>
    <dbReference type="NCBI Taxonomy" id="2800127"/>
    <lineage>
        <taxon>Bacteria</taxon>
        <taxon>Bacillati</taxon>
        <taxon>Actinomycetota</taxon>
        <taxon>Actinomycetes</taxon>
        <taxon>Pseudonocardiales</taxon>
        <taxon>Pseudonocardiaceae</taxon>
        <taxon>Prauserella</taxon>
    </lineage>
</organism>
<dbReference type="Proteomes" id="UP000635245">
    <property type="component" value="Unassembled WGS sequence"/>
</dbReference>
<evidence type="ECO:0000313" key="2">
    <source>
        <dbReference type="Proteomes" id="UP000635245"/>
    </source>
</evidence>